<gene>
    <name evidence="1" type="ORF">SGUI_0767</name>
</gene>
<accession>A0A1B1N9P9</accession>
<keyword evidence="2" id="KW-1185">Reference proteome</keyword>
<dbReference type="STRING" id="1758689.SGUI_0767"/>
<dbReference type="AlphaFoldDB" id="A0A1B1N9P9"/>
<dbReference type="KEGG" id="serj:SGUI_0767"/>
<organism evidence="1 2">
    <name type="scientific">Serinicoccus hydrothermalis</name>
    <dbReference type="NCBI Taxonomy" id="1758689"/>
    <lineage>
        <taxon>Bacteria</taxon>
        <taxon>Bacillati</taxon>
        <taxon>Actinomycetota</taxon>
        <taxon>Actinomycetes</taxon>
        <taxon>Micrococcales</taxon>
        <taxon>Ornithinimicrobiaceae</taxon>
        <taxon>Serinicoccus</taxon>
    </lineage>
</organism>
<dbReference type="Proteomes" id="UP000092482">
    <property type="component" value="Chromosome"/>
</dbReference>
<sequence length="46" mass="5028">MRACPSMVVDRGTVLDAPVNIRLPTCRSQASSRSGGDRYRYVTVNA</sequence>
<evidence type="ECO:0000313" key="1">
    <source>
        <dbReference type="EMBL" id="ANS78163.1"/>
    </source>
</evidence>
<name>A0A1B1N9P9_9MICO</name>
<dbReference type="EMBL" id="CP014989">
    <property type="protein sequence ID" value="ANS78163.1"/>
    <property type="molecule type" value="Genomic_DNA"/>
</dbReference>
<reference evidence="1 2" key="1">
    <citation type="submission" date="2016-03" db="EMBL/GenBank/DDBJ databases">
        <title>Shallow-sea hydrothermal system.</title>
        <authorList>
            <person name="Tang K."/>
        </authorList>
    </citation>
    <scope>NUCLEOTIDE SEQUENCE [LARGE SCALE GENOMIC DNA]</scope>
    <source>
        <strain evidence="1 2">JLT9</strain>
    </source>
</reference>
<evidence type="ECO:0000313" key="2">
    <source>
        <dbReference type="Proteomes" id="UP000092482"/>
    </source>
</evidence>
<proteinExistence type="predicted"/>
<protein>
    <submittedName>
        <fullName evidence="1">Uncharacterized protein</fullName>
    </submittedName>
</protein>